<gene>
    <name evidence="3" type="ORF">ACFFP1_22200</name>
</gene>
<evidence type="ECO:0000256" key="1">
    <source>
        <dbReference type="SAM" id="MobiDB-lite"/>
    </source>
</evidence>
<dbReference type="InterPro" id="IPR036259">
    <property type="entry name" value="MFS_trans_sf"/>
</dbReference>
<evidence type="ECO:0000313" key="3">
    <source>
        <dbReference type="EMBL" id="MFB9822187.1"/>
    </source>
</evidence>
<feature type="compositionally biased region" description="Low complexity" evidence="1">
    <location>
        <begin position="59"/>
        <end position="69"/>
    </location>
</feature>
<evidence type="ECO:0000256" key="2">
    <source>
        <dbReference type="SAM" id="Phobius"/>
    </source>
</evidence>
<feature type="transmembrane region" description="Helical" evidence="2">
    <location>
        <begin position="20"/>
        <end position="45"/>
    </location>
</feature>
<sequence length="69" mass="7084">MVNTRAIVSFAWVAGPPLATFIMGALGNRAILLALGAVAVLNLFAGRPSRRMPPKERPAASAAALDAIA</sequence>
<accession>A0ABV5Y7Q7</accession>
<protein>
    <recommendedName>
        <fullName evidence="5">MFS transporter</fullName>
    </recommendedName>
</protein>
<dbReference type="Proteomes" id="UP001589702">
    <property type="component" value="Unassembled WGS sequence"/>
</dbReference>
<keyword evidence="2" id="KW-1133">Transmembrane helix</keyword>
<dbReference type="SUPFAM" id="SSF103473">
    <property type="entry name" value="MFS general substrate transporter"/>
    <property type="match status" value="1"/>
</dbReference>
<name>A0ABV5Y7Q7_ARTRM</name>
<comment type="caution">
    <text evidence="3">The sequence shown here is derived from an EMBL/GenBank/DDBJ whole genome shotgun (WGS) entry which is preliminary data.</text>
</comment>
<keyword evidence="4" id="KW-1185">Reference proteome</keyword>
<feature type="region of interest" description="Disordered" evidence="1">
    <location>
        <begin position="50"/>
        <end position="69"/>
    </location>
</feature>
<dbReference type="RefSeq" id="WP_234749607.1">
    <property type="nucleotide sequence ID" value="NZ_BAAAWN010000001.1"/>
</dbReference>
<proteinExistence type="predicted"/>
<evidence type="ECO:0008006" key="5">
    <source>
        <dbReference type="Google" id="ProtNLM"/>
    </source>
</evidence>
<dbReference type="EMBL" id="JBHMBC010000040">
    <property type="protein sequence ID" value="MFB9822187.1"/>
    <property type="molecule type" value="Genomic_DNA"/>
</dbReference>
<evidence type="ECO:0000313" key="4">
    <source>
        <dbReference type="Proteomes" id="UP001589702"/>
    </source>
</evidence>
<keyword evidence="2" id="KW-0472">Membrane</keyword>
<organism evidence="3 4">
    <name type="scientific">Arthrobacter ramosus</name>
    <dbReference type="NCBI Taxonomy" id="1672"/>
    <lineage>
        <taxon>Bacteria</taxon>
        <taxon>Bacillati</taxon>
        <taxon>Actinomycetota</taxon>
        <taxon>Actinomycetes</taxon>
        <taxon>Micrococcales</taxon>
        <taxon>Micrococcaceae</taxon>
        <taxon>Arthrobacter</taxon>
    </lineage>
</organism>
<keyword evidence="2" id="KW-0812">Transmembrane</keyword>
<reference evidence="3 4" key="1">
    <citation type="submission" date="2024-09" db="EMBL/GenBank/DDBJ databases">
        <authorList>
            <person name="Sun Q."/>
            <person name="Mori K."/>
        </authorList>
    </citation>
    <scope>NUCLEOTIDE SEQUENCE [LARGE SCALE GENOMIC DNA]</scope>
    <source>
        <strain evidence="3 4">JCM 1334</strain>
    </source>
</reference>